<evidence type="ECO:0000313" key="1">
    <source>
        <dbReference type="EMBL" id="NDJ16348.1"/>
    </source>
</evidence>
<gene>
    <name evidence="1" type="ORF">GS601_03420</name>
</gene>
<proteinExistence type="predicted"/>
<evidence type="ECO:0000313" key="2">
    <source>
        <dbReference type="Proteomes" id="UP000646053"/>
    </source>
</evidence>
<keyword evidence="2" id="KW-1185">Reference proteome</keyword>
<dbReference type="RefSeq" id="WP_162421865.1">
    <property type="nucleotide sequence ID" value="NZ_WVIE01000003.1"/>
</dbReference>
<organism evidence="1 2">
    <name type="scientific">Myxacorys almedinensis A</name>
    <dbReference type="NCBI Taxonomy" id="2690445"/>
    <lineage>
        <taxon>Bacteria</taxon>
        <taxon>Bacillati</taxon>
        <taxon>Cyanobacteriota</taxon>
        <taxon>Cyanophyceae</taxon>
        <taxon>Leptolyngbyales</taxon>
        <taxon>Leptolyngbyaceae</taxon>
        <taxon>Myxacorys</taxon>
        <taxon>Myxacorys almedinensis</taxon>
    </lineage>
</organism>
<protein>
    <submittedName>
        <fullName evidence="1">Uncharacterized protein</fullName>
    </submittedName>
</protein>
<dbReference type="Proteomes" id="UP000646053">
    <property type="component" value="Unassembled WGS sequence"/>
</dbReference>
<reference evidence="1" key="1">
    <citation type="submission" date="2019-12" db="EMBL/GenBank/DDBJ databases">
        <title>High-Quality draft genome sequences of three cyanobacteria isolated from the limestone walls of the Old Cathedral of Coimbra.</title>
        <authorList>
            <person name="Tiago I."/>
            <person name="Soares F."/>
            <person name="Portugal A."/>
        </authorList>
    </citation>
    <scope>NUCLEOTIDE SEQUENCE</scope>
    <source>
        <strain evidence="1">A</strain>
    </source>
</reference>
<dbReference type="AlphaFoldDB" id="A0A8J7Z4L8"/>
<sequence>MNPHPYQNEETLAETVEELAKEALKRGLIPSYVVHHFPDNREFYIPNERECEPLSVEQAYLKMKRLLDNEAK</sequence>
<comment type="caution">
    <text evidence="1">The sequence shown here is derived from an EMBL/GenBank/DDBJ whole genome shotgun (WGS) entry which is preliminary data.</text>
</comment>
<name>A0A8J7Z4L8_9CYAN</name>
<accession>A0A8J7Z4L8</accession>
<dbReference type="EMBL" id="WVIE01000003">
    <property type="protein sequence ID" value="NDJ16348.1"/>
    <property type="molecule type" value="Genomic_DNA"/>
</dbReference>